<protein>
    <recommendedName>
        <fullName evidence="6">Serine protease</fullName>
        <ecNumber evidence="6">3.4.21.-</ecNumber>
    </recommendedName>
</protein>
<dbReference type="GO" id="GO:0004252">
    <property type="term" value="F:serine-type endopeptidase activity"/>
    <property type="evidence" value="ECO:0007669"/>
    <property type="project" value="InterPro"/>
</dbReference>
<evidence type="ECO:0000256" key="2">
    <source>
        <dbReference type="ARBA" id="ARBA00022670"/>
    </source>
</evidence>
<feature type="region of interest" description="Disordered" evidence="7">
    <location>
        <begin position="1"/>
        <end position="52"/>
    </location>
</feature>
<dbReference type="PANTHER" id="PTHR15462">
    <property type="entry name" value="SERINE PROTEASE"/>
    <property type="match status" value="1"/>
</dbReference>
<keyword evidence="4 6" id="KW-0378">Hydrolase</keyword>
<dbReference type="InterPro" id="IPR008256">
    <property type="entry name" value="Peptidase_S1B"/>
</dbReference>
<dbReference type="InterPro" id="IPR050966">
    <property type="entry name" value="Glutamyl_endopeptidase"/>
</dbReference>
<dbReference type="Proteomes" id="UP000034954">
    <property type="component" value="Unassembled WGS sequence"/>
</dbReference>
<feature type="domain" description="Peptidase S1" evidence="8">
    <location>
        <begin position="134"/>
        <end position="331"/>
    </location>
</feature>
<gene>
    <name evidence="9" type="ORF">BROFUL_01233</name>
</gene>
<evidence type="ECO:0000256" key="1">
    <source>
        <dbReference type="ARBA" id="ARBA00008764"/>
    </source>
</evidence>
<comment type="caution">
    <text evidence="9">The sequence shown here is derived from an EMBL/GenBank/DDBJ whole genome shotgun (WGS) entry which is preliminary data.</text>
</comment>
<comment type="similarity">
    <text evidence="1 6">Belongs to the peptidase S1B family.</text>
</comment>
<dbReference type="SUPFAM" id="SSF50494">
    <property type="entry name" value="Trypsin-like serine proteases"/>
    <property type="match status" value="1"/>
</dbReference>
<sequence>MSQHHESSSGTERPGNVGDSQPGGCGGGGSSGESTGSLHAPVSSEGRLEGMAGGEAAVTVDQVAESFDGEPRGGELESLPGFDPQRALGEGMPVEILTDELVDLCECRPEGSPLESVCGRDDRVEVTSTTVVPWRWICKLIITFPNGARGGCTGWFIGPKAVMTAGHCVYSSANGGWARQIEVIPGMRGASRPYGSMIGTSFRSVTGWTNNADPNYDYGCIILSSASLGNQVGWFGFAALTDASLLNLLANNSGYPGDKPPGTQWFNAGRITNMTARKLYYMLDTYGGQSGSPTWRYLNGQRHAVGIHAYGGCPNSSTRIVAAVFNNMMAWRNS</sequence>
<evidence type="ECO:0000256" key="6">
    <source>
        <dbReference type="RuleBase" id="RU004296"/>
    </source>
</evidence>
<dbReference type="Gene3D" id="2.40.10.10">
    <property type="entry name" value="Trypsin-like serine proteases"/>
    <property type="match status" value="2"/>
</dbReference>
<dbReference type="InterPro" id="IPR043504">
    <property type="entry name" value="Peptidase_S1_PA_chymotrypsin"/>
</dbReference>
<dbReference type="InterPro" id="IPR001254">
    <property type="entry name" value="Trypsin_dom"/>
</dbReference>
<dbReference type="InterPro" id="IPR018114">
    <property type="entry name" value="TRYPSIN_HIS"/>
</dbReference>
<evidence type="ECO:0000313" key="10">
    <source>
        <dbReference type="Proteomes" id="UP000034954"/>
    </source>
</evidence>
<dbReference type="GO" id="GO:0006508">
    <property type="term" value="P:proteolysis"/>
    <property type="evidence" value="ECO:0007669"/>
    <property type="project" value="UniProtKB-KW"/>
</dbReference>
<accession>A0A0M2UZW3</accession>
<evidence type="ECO:0000256" key="4">
    <source>
        <dbReference type="ARBA" id="ARBA00022801"/>
    </source>
</evidence>
<keyword evidence="3" id="KW-0732">Signal</keyword>
<keyword evidence="5 6" id="KW-0720">Serine protease</keyword>
<organism evidence="9 10">
    <name type="scientific">Candidatus Brocadia fulgida</name>
    <dbReference type="NCBI Taxonomy" id="380242"/>
    <lineage>
        <taxon>Bacteria</taxon>
        <taxon>Pseudomonadati</taxon>
        <taxon>Planctomycetota</taxon>
        <taxon>Candidatus Brocadiia</taxon>
        <taxon>Candidatus Brocadiales</taxon>
        <taxon>Candidatus Brocadiaceae</taxon>
        <taxon>Candidatus Brocadia</taxon>
    </lineage>
</organism>
<keyword evidence="10" id="KW-1185">Reference proteome</keyword>
<evidence type="ECO:0000256" key="7">
    <source>
        <dbReference type="SAM" id="MobiDB-lite"/>
    </source>
</evidence>
<evidence type="ECO:0000256" key="5">
    <source>
        <dbReference type="ARBA" id="ARBA00022825"/>
    </source>
</evidence>
<keyword evidence="2 6" id="KW-0645">Protease</keyword>
<dbReference type="PATRIC" id="fig|380242.3.peg.1528"/>
<evidence type="ECO:0000256" key="3">
    <source>
        <dbReference type="ARBA" id="ARBA00022729"/>
    </source>
</evidence>
<dbReference type="InterPro" id="IPR009003">
    <property type="entry name" value="Peptidase_S1_PA"/>
</dbReference>
<proteinExistence type="inferred from homology"/>
<dbReference type="EMBL" id="LAQJ01000135">
    <property type="protein sequence ID" value="KKO20034.1"/>
    <property type="molecule type" value="Genomic_DNA"/>
</dbReference>
<name>A0A0M2UZW3_9BACT</name>
<reference evidence="9 10" key="1">
    <citation type="journal article" date="2013" name="BMC Microbiol.">
        <title>Identification of the type II cytochrome c maturation pathway in anammox bacteria by comparative genomics.</title>
        <authorList>
            <person name="Ferousi C."/>
            <person name="Speth D.R."/>
            <person name="Reimann J."/>
            <person name="Op den Camp H.J."/>
            <person name="Allen J.W."/>
            <person name="Keltjens J.T."/>
            <person name="Jetten M.S."/>
        </authorList>
    </citation>
    <scope>NUCLEOTIDE SEQUENCE [LARGE SCALE GENOMIC DNA]</scope>
    <source>
        <strain evidence="9">RU1</strain>
    </source>
</reference>
<feature type="compositionally biased region" description="Gly residues" evidence="7">
    <location>
        <begin position="21"/>
        <end position="31"/>
    </location>
</feature>
<dbReference type="PROSITE" id="PS00134">
    <property type="entry name" value="TRYPSIN_HIS"/>
    <property type="match status" value="1"/>
</dbReference>
<dbReference type="EC" id="3.4.21.-" evidence="6"/>
<dbReference type="AlphaFoldDB" id="A0A0M2UZW3"/>
<evidence type="ECO:0000313" key="9">
    <source>
        <dbReference type="EMBL" id="KKO20034.1"/>
    </source>
</evidence>
<dbReference type="PRINTS" id="PR00839">
    <property type="entry name" value="V8PROTEASE"/>
</dbReference>
<dbReference type="Pfam" id="PF00089">
    <property type="entry name" value="Trypsin"/>
    <property type="match status" value="1"/>
</dbReference>
<dbReference type="PANTHER" id="PTHR15462:SF8">
    <property type="entry name" value="SERINE PROTEASE"/>
    <property type="match status" value="1"/>
</dbReference>
<evidence type="ECO:0000259" key="8">
    <source>
        <dbReference type="Pfam" id="PF00089"/>
    </source>
</evidence>